<dbReference type="Gene3D" id="3.90.420.10">
    <property type="entry name" value="Oxidoreductase, molybdopterin-binding domain"/>
    <property type="match status" value="1"/>
</dbReference>
<evidence type="ECO:0000259" key="5">
    <source>
        <dbReference type="Pfam" id="PF00174"/>
    </source>
</evidence>
<evidence type="ECO:0000259" key="6">
    <source>
        <dbReference type="Pfam" id="PF03404"/>
    </source>
</evidence>
<dbReference type="EMBL" id="CZKA01000084">
    <property type="protein sequence ID" value="CUR60800.1"/>
    <property type="molecule type" value="Genomic_DNA"/>
</dbReference>
<evidence type="ECO:0000256" key="2">
    <source>
        <dbReference type="ARBA" id="ARBA00022505"/>
    </source>
</evidence>
<dbReference type="AlphaFoldDB" id="A0A2P2CFL4"/>
<evidence type="ECO:0000256" key="4">
    <source>
        <dbReference type="ARBA" id="ARBA00023002"/>
    </source>
</evidence>
<keyword evidence="3" id="KW-0479">Metal-binding</keyword>
<gene>
    <name evidence="7" type="ORF">NOCA2850005</name>
</gene>
<name>A0A2P2CFL4_9ZZZZ</name>
<organism evidence="7">
    <name type="scientific">metagenome</name>
    <dbReference type="NCBI Taxonomy" id="256318"/>
    <lineage>
        <taxon>unclassified sequences</taxon>
        <taxon>metagenomes</taxon>
    </lineage>
</organism>
<dbReference type="PANTHER" id="PTHR19372:SF7">
    <property type="entry name" value="SULFITE OXIDASE, MITOCHONDRIAL"/>
    <property type="match status" value="1"/>
</dbReference>
<dbReference type="InterPro" id="IPR008335">
    <property type="entry name" value="Mopterin_OxRdtase_euk"/>
</dbReference>
<keyword evidence="2" id="KW-0500">Molybdenum</keyword>
<dbReference type="GO" id="GO:0006790">
    <property type="term" value="P:sulfur compound metabolic process"/>
    <property type="evidence" value="ECO:0007669"/>
    <property type="project" value="TreeGrafter"/>
</dbReference>
<dbReference type="SUPFAM" id="SSF56524">
    <property type="entry name" value="Oxidoreductase molybdopterin-binding domain"/>
    <property type="match status" value="1"/>
</dbReference>
<proteinExistence type="predicted"/>
<keyword evidence="4 7" id="KW-0560">Oxidoreductase</keyword>
<comment type="cofactor">
    <cofactor evidence="1">
        <name>Mo-molybdopterin</name>
        <dbReference type="ChEBI" id="CHEBI:71302"/>
    </cofactor>
</comment>
<dbReference type="PRINTS" id="PR00407">
    <property type="entry name" value="EUMOPTERIN"/>
</dbReference>
<feature type="domain" description="Oxidoreductase molybdopterin-binding" evidence="5">
    <location>
        <begin position="54"/>
        <end position="216"/>
    </location>
</feature>
<protein>
    <submittedName>
        <fullName evidence="7">Putative Oxidoreductase, molybdopterin binding</fullName>
        <ecNumber evidence="7">1.8.3.1</ecNumber>
    </submittedName>
</protein>
<dbReference type="Pfam" id="PF00174">
    <property type="entry name" value="Oxidored_molyb"/>
    <property type="match status" value="1"/>
</dbReference>
<dbReference type="InterPro" id="IPR036374">
    <property type="entry name" value="OxRdtase_Mopterin-bd_sf"/>
</dbReference>
<evidence type="ECO:0000313" key="7">
    <source>
        <dbReference type="EMBL" id="CUR60800.1"/>
    </source>
</evidence>
<feature type="domain" description="Moybdenum cofactor oxidoreductase dimerisation" evidence="6">
    <location>
        <begin position="245"/>
        <end position="350"/>
    </location>
</feature>
<dbReference type="GO" id="GO:0043546">
    <property type="term" value="F:molybdopterin cofactor binding"/>
    <property type="evidence" value="ECO:0007669"/>
    <property type="project" value="TreeGrafter"/>
</dbReference>
<dbReference type="InterPro" id="IPR005066">
    <property type="entry name" value="MoCF_OxRdtse_dimer"/>
</dbReference>
<accession>A0A2P2CFL4</accession>
<reference evidence="7" key="1">
    <citation type="submission" date="2015-08" db="EMBL/GenBank/DDBJ databases">
        <authorList>
            <person name="Babu N.S."/>
            <person name="Beckwith C.J."/>
            <person name="Beseler K.G."/>
            <person name="Brison A."/>
            <person name="Carone J.V."/>
            <person name="Caskin T.P."/>
            <person name="Diamond M."/>
            <person name="Durham M.E."/>
            <person name="Foxe J.M."/>
            <person name="Go M."/>
            <person name="Henderson B.A."/>
            <person name="Jones I.B."/>
            <person name="McGettigan J.A."/>
            <person name="Micheletti S.J."/>
            <person name="Nasrallah M.E."/>
            <person name="Ortiz D."/>
            <person name="Piller C.R."/>
            <person name="Privatt S.R."/>
            <person name="Schneider S.L."/>
            <person name="Sharp S."/>
            <person name="Smith T.C."/>
            <person name="Stanton J.D."/>
            <person name="Ullery H.E."/>
            <person name="Wilson R.J."/>
            <person name="Serrano M.G."/>
            <person name="Buck G."/>
            <person name="Lee V."/>
            <person name="Wang Y."/>
            <person name="Carvalho R."/>
            <person name="Voegtly L."/>
            <person name="Shi R."/>
            <person name="Duckworth R."/>
            <person name="Johnson A."/>
            <person name="Loviza R."/>
            <person name="Walstead R."/>
            <person name="Shah Z."/>
            <person name="Kiflezghi M."/>
            <person name="Wade K."/>
            <person name="Ball S.L."/>
            <person name="Bradley K.W."/>
            <person name="Asai D.J."/>
            <person name="Bowman C.A."/>
            <person name="Russell D.A."/>
            <person name="Pope W.H."/>
            <person name="Jacobs-Sera D."/>
            <person name="Hendrix R.W."/>
            <person name="Hatfull G.F."/>
        </authorList>
    </citation>
    <scope>NUCLEOTIDE SEQUENCE</scope>
</reference>
<dbReference type="InterPro" id="IPR000572">
    <property type="entry name" value="OxRdtase_Mopterin-bd_dom"/>
</dbReference>
<dbReference type="GO" id="GO:0020037">
    <property type="term" value="F:heme binding"/>
    <property type="evidence" value="ECO:0007669"/>
    <property type="project" value="TreeGrafter"/>
</dbReference>
<dbReference type="EC" id="1.8.3.1" evidence="7"/>
<sequence>MTASQRLLARTFEPGGRLQMAESRLAAHTEQGTPAEDLFLVHHYPRPDVSSLAKLVVVGSDGTSVTLGHDEIRELPRHDVLAVLECAGNGRGLRATRTPGNQFGLGLFGQSRWTGARLSDVLAAAGVADDTFASLIVSSLDEGVTQPEGSHDRFAKALPRDKVLHPDTLVAWQLDGEELPVEHGGPLRLVVPGWYGIWWAKWPEELRLSDEPYDAFDGFWQSTRYTYQDAEGNVQAVVRDQLPRAVVTSPADGADVSGEPELEILAWAGEYAVATVEVSVDDGVTWLPAELVGRAGSWGWSTWRATLTGLPRGLRRVAVRARDDADRTQDWQPADNRLGYGNNGIHVVQLDLTAVPA</sequence>
<dbReference type="SUPFAM" id="SSF81296">
    <property type="entry name" value="E set domains"/>
    <property type="match status" value="1"/>
</dbReference>
<dbReference type="GO" id="GO:0030151">
    <property type="term" value="F:molybdenum ion binding"/>
    <property type="evidence" value="ECO:0007669"/>
    <property type="project" value="InterPro"/>
</dbReference>
<dbReference type="PANTHER" id="PTHR19372">
    <property type="entry name" value="SULFITE REDUCTASE"/>
    <property type="match status" value="1"/>
</dbReference>
<dbReference type="InterPro" id="IPR014756">
    <property type="entry name" value="Ig_E-set"/>
</dbReference>
<dbReference type="Pfam" id="PF03404">
    <property type="entry name" value="Mo-co_dimer"/>
    <property type="match status" value="1"/>
</dbReference>
<dbReference type="Gene3D" id="2.60.40.650">
    <property type="match status" value="1"/>
</dbReference>
<evidence type="ECO:0000256" key="1">
    <source>
        <dbReference type="ARBA" id="ARBA00001924"/>
    </source>
</evidence>
<dbReference type="GO" id="GO:0008482">
    <property type="term" value="F:sulfite oxidase activity"/>
    <property type="evidence" value="ECO:0007669"/>
    <property type="project" value="UniProtKB-EC"/>
</dbReference>
<evidence type="ECO:0000256" key="3">
    <source>
        <dbReference type="ARBA" id="ARBA00022723"/>
    </source>
</evidence>